<organism evidence="3 4">
    <name type="scientific">Solanum commersonii</name>
    <name type="common">Commerson's wild potato</name>
    <name type="synonym">Commerson's nightshade</name>
    <dbReference type="NCBI Taxonomy" id="4109"/>
    <lineage>
        <taxon>Eukaryota</taxon>
        <taxon>Viridiplantae</taxon>
        <taxon>Streptophyta</taxon>
        <taxon>Embryophyta</taxon>
        <taxon>Tracheophyta</taxon>
        <taxon>Spermatophyta</taxon>
        <taxon>Magnoliopsida</taxon>
        <taxon>eudicotyledons</taxon>
        <taxon>Gunneridae</taxon>
        <taxon>Pentapetalae</taxon>
        <taxon>asterids</taxon>
        <taxon>lamiids</taxon>
        <taxon>Solanales</taxon>
        <taxon>Solanaceae</taxon>
        <taxon>Solanoideae</taxon>
        <taxon>Solaneae</taxon>
        <taxon>Solanum</taxon>
    </lineage>
</organism>
<feature type="compositionally biased region" description="Polar residues" evidence="1">
    <location>
        <begin position="64"/>
        <end position="78"/>
    </location>
</feature>
<comment type="caution">
    <text evidence="3">The sequence shown here is derived from an EMBL/GenBank/DDBJ whole genome shotgun (WGS) entry which is preliminary data.</text>
</comment>
<evidence type="ECO:0000256" key="1">
    <source>
        <dbReference type="SAM" id="MobiDB-lite"/>
    </source>
</evidence>
<keyword evidence="2" id="KW-0732">Signal</keyword>
<name>A0A9J6B0B9_SOLCO</name>
<accession>A0A9J6B0B9</accession>
<protein>
    <submittedName>
        <fullName evidence="3">Uncharacterized protein</fullName>
    </submittedName>
</protein>
<reference evidence="3 4" key="1">
    <citation type="submission" date="2020-09" db="EMBL/GenBank/DDBJ databases">
        <title>De no assembly of potato wild relative species, Solanum commersonii.</title>
        <authorList>
            <person name="Cho K."/>
        </authorList>
    </citation>
    <scope>NUCLEOTIDE SEQUENCE [LARGE SCALE GENOMIC DNA]</scope>
    <source>
        <strain evidence="3">LZ3.2</strain>
        <tissue evidence="3">Leaf</tissue>
    </source>
</reference>
<keyword evidence="4" id="KW-1185">Reference proteome</keyword>
<dbReference type="Proteomes" id="UP000824120">
    <property type="component" value="Chromosome 1"/>
</dbReference>
<sequence>MPLLMWLHNLVILYLHPPWYLVQSYQTLRLFTSWSWSNIPSSSASQCNSLNTSSGSIRLSNLHIESNGSEPNTPTTQHSDAHAPQPGDRDNFRRLIIEPLGYNSIPLNTQGRCSMNLRPRVVLRCSRLLTPRRVLTPRKKKDGLSHAAQETYSSLFKLRDRYILISQNIIVLYLLRVKTHHLHKKKTRIFGKKVSVNRLEVHLRLSVKGDRKKKSWYCGSSSSSFDGGDRETISAMESKIAYLNAELLLREEEREERRKREEERGGDQGNKGGREQEVCKGFSPTNFSFESEIFFLHVR</sequence>
<dbReference type="EMBL" id="JACXVP010000001">
    <property type="protein sequence ID" value="KAG5629986.1"/>
    <property type="molecule type" value="Genomic_DNA"/>
</dbReference>
<dbReference type="AlphaFoldDB" id="A0A9J6B0B9"/>
<gene>
    <name evidence="3" type="ORF">H5410_001703</name>
</gene>
<evidence type="ECO:0000313" key="4">
    <source>
        <dbReference type="Proteomes" id="UP000824120"/>
    </source>
</evidence>
<dbReference type="OrthoDB" id="1678820at2759"/>
<evidence type="ECO:0000313" key="3">
    <source>
        <dbReference type="EMBL" id="KAG5629986.1"/>
    </source>
</evidence>
<feature type="compositionally biased region" description="Basic and acidic residues" evidence="1">
    <location>
        <begin position="253"/>
        <end position="278"/>
    </location>
</feature>
<proteinExistence type="predicted"/>
<evidence type="ECO:0000256" key="2">
    <source>
        <dbReference type="SAM" id="SignalP"/>
    </source>
</evidence>
<feature type="chain" id="PRO_5039931025" evidence="2">
    <location>
        <begin position="25"/>
        <end position="299"/>
    </location>
</feature>
<feature type="region of interest" description="Disordered" evidence="1">
    <location>
        <begin position="64"/>
        <end position="87"/>
    </location>
</feature>
<feature type="signal peptide" evidence="2">
    <location>
        <begin position="1"/>
        <end position="24"/>
    </location>
</feature>
<feature type="region of interest" description="Disordered" evidence="1">
    <location>
        <begin position="253"/>
        <end position="279"/>
    </location>
</feature>